<proteinExistence type="predicted"/>
<accession>A0A512RT27</accession>
<gene>
    <name evidence="1" type="ORF">CCY01nite_51080</name>
</gene>
<protein>
    <submittedName>
        <fullName evidence="1">Uncharacterized protein</fullName>
    </submittedName>
</protein>
<evidence type="ECO:0000313" key="2">
    <source>
        <dbReference type="Proteomes" id="UP000321436"/>
    </source>
</evidence>
<keyword evidence="2" id="KW-1185">Reference proteome</keyword>
<dbReference type="OrthoDB" id="668336at2"/>
<dbReference type="RefSeq" id="WP_146867473.1">
    <property type="nucleotide sequence ID" value="NZ_BKAU01000009.1"/>
</dbReference>
<reference evidence="1 2" key="1">
    <citation type="submission" date="2019-07" db="EMBL/GenBank/DDBJ databases">
        <title>Whole genome shotgun sequence of Chitinophaga cymbidii NBRC 109752.</title>
        <authorList>
            <person name="Hosoyama A."/>
            <person name="Uohara A."/>
            <person name="Ohji S."/>
            <person name="Ichikawa N."/>
        </authorList>
    </citation>
    <scope>NUCLEOTIDE SEQUENCE [LARGE SCALE GENOMIC DNA]</scope>
    <source>
        <strain evidence="1 2">NBRC 109752</strain>
    </source>
</reference>
<dbReference type="AlphaFoldDB" id="A0A512RT27"/>
<name>A0A512RT27_9BACT</name>
<sequence length="154" mass="17910">MQQKTAALLGDYKVSFRSTNGILRYILHIDSVQGMFFYGRLENDKHYHPKRDDRCYIKGILAERGKYDFVMKPWMDRDHPYTLPCLPHEWLLNNKVYFSFKEENIISGYMIVQNDSASPPYKFSGMKHELPPDIAADSLAGDRPIAGRKFGPME</sequence>
<dbReference type="EMBL" id="BKAU01000009">
    <property type="protein sequence ID" value="GEP98848.1"/>
    <property type="molecule type" value="Genomic_DNA"/>
</dbReference>
<dbReference type="Proteomes" id="UP000321436">
    <property type="component" value="Unassembled WGS sequence"/>
</dbReference>
<organism evidence="1 2">
    <name type="scientific">Chitinophaga cymbidii</name>
    <dbReference type="NCBI Taxonomy" id="1096750"/>
    <lineage>
        <taxon>Bacteria</taxon>
        <taxon>Pseudomonadati</taxon>
        <taxon>Bacteroidota</taxon>
        <taxon>Chitinophagia</taxon>
        <taxon>Chitinophagales</taxon>
        <taxon>Chitinophagaceae</taxon>
        <taxon>Chitinophaga</taxon>
    </lineage>
</organism>
<evidence type="ECO:0000313" key="1">
    <source>
        <dbReference type="EMBL" id="GEP98848.1"/>
    </source>
</evidence>
<comment type="caution">
    <text evidence="1">The sequence shown here is derived from an EMBL/GenBank/DDBJ whole genome shotgun (WGS) entry which is preliminary data.</text>
</comment>